<reference evidence="1 2" key="1">
    <citation type="journal article" date="2019" name="Viruses">
        <title>Genome Analysis of a Novel Clade II.b Alphabaculovirus Obtained from Artaxa digramma.</title>
        <authorList>
            <person name="Li J."/>
            <person name="Duan X."/>
            <person name="Wang Q."/>
            <person name="Zhang L."/>
            <person name="Deng F."/>
            <person name="Wang H."/>
            <person name="Hu Z."/>
            <person name="Wang M."/>
            <person name="Wang J."/>
        </authorList>
    </citation>
    <scope>NUCLEOTIDE SEQUENCE [LARGE SCALE GENOMIC DNA]</scope>
    <source>
        <strain evidence="1 2">424</strain>
    </source>
</reference>
<sequence length="57" mass="6869">MAYAHSNYKRLLSCIFFYNFALHIDTIDCCENDLIETVFEQMLFKRSERGKKRKLNC</sequence>
<evidence type="ECO:0000313" key="1">
    <source>
        <dbReference type="EMBL" id="QHB21721.1"/>
    </source>
</evidence>
<proteinExistence type="predicted"/>
<keyword evidence="2" id="KW-1185">Reference proteome</keyword>
<gene>
    <name evidence="1" type="primary">orf62</name>
    <name evidence="1" type="ORF">Eudi_ORF62</name>
</gene>
<evidence type="ECO:0000313" key="2">
    <source>
        <dbReference type="Proteomes" id="UP000830275"/>
    </source>
</evidence>
<dbReference type="Proteomes" id="UP000830275">
    <property type="component" value="Segment"/>
</dbReference>
<organism evidence="1 2">
    <name type="scientific">Artaxa digramma nucleopolyhedrovirus</name>
    <dbReference type="NCBI Taxonomy" id="3070910"/>
    <lineage>
        <taxon>Viruses</taxon>
        <taxon>Viruses incertae sedis</taxon>
        <taxon>Naldaviricetes</taxon>
        <taxon>Lefavirales</taxon>
        <taxon>Baculoviridae</taxon>
        <taxon>Alphabaculovirus</taxon>
        <taxon>Alphabaculovirus ardigrammae</taxon>
    </lineage>
</organism>
<dbReference type="EMBL" id="MN233792">
    <property type="protein sequence ID" value="QHB21721.1"/>
    <property type="molecule type" value="Genomic_DNA"/>
</dbReference>
<name>A0AAE6R751_9ABAC</name>
<accession>A0AAE6R751</accession>
<protein>
    <submittedName>
        <fullName evidence="1">Orf62</fullName>
    </submittedName>
</protein>